<dbReference type="EMBL" id="JAOWLA010000008">
    <property type="protein sequence ID" value="MCV2865018.1"/>
    <property type="molecule type" value="Genomic_DNA"/>
</dbReference>
<keyword evidence="3" id="KW-1185">Reference proteome</keyword>
<name>A0ABT2Z1J4_9RHOB</name>
<evidence type="ECO:0000256" key="1">
    <source>
        <dbReference type="SAM" id="MobiDB-lite"/>
    </source>
</evidence>
<dbReference type="Proteomes" id="UP001652503">
    <property type="component" value="Unassembled WGS sequence"/>
</dbReference>
<evidence type="ECO:0000313" key="2">
    <source>
        <dbReference type="EMBL" id="MCV2865018.1"/>
    </source>
</evidence>
<evidence type="ECO:0000313" key="3">
    <source>
        <dbReference type="Proteomes" id="UP001652503"/>
    </source>
</evidence>
<proteinExistence type="predicted"/>
<protein>
    <submittedName>
        <fullName evidence="2">Uncharacterized protein</fullName>
    </submittedName>
</protein>
<reference evidence="2 3" key="1">
    <citation type="submission" date="2022-10" db="EMBL/GenBank/DDBJ databases">
        <title>Defluviimonas sp. nov., isolated from ocean surface water.</title>
        <authorList>
            <person name="He W."/>
            <person name="Wang L."/>
            <person name="Zhang D.-F."/>
        </authorList>
    </citation>
    <scope>NUCLEOTIDE SEQUENCE [LARGE SCALE GENOMIC DNA]</scope>
    <source>
        <strain evidence="2 3">WL0075</strain>
    </source>
</reference>
<feature type="region of interest" description="Disordered" evidence="1">
    <location>
        <begin position="30"/>
        <end position="51"/>
    </location>
</feature>
<sequence>MTTLPEGKVEAVLLDPLAALGYCCISDVGSGLDGTTPEPMTKARQMSEAVL</sequence>
<gene>
    <name evidence="2" type="ORF">OE647_09735</name>
</gene>
<organism evidence="2 3">
    <name type="scientific">Albidovulum sediminicola</name>
    <dbReference type="NCBI Taxonomy" id="2984331"/>
    <lineage>
        <taxon>Bacteria</taxon>
        <taxon>Pseudomonadati</taxon>
        <taxon>Pseudomonadota</taxon>
        <taxon>Alphaproteobacteria</taxon>
        <taxon>Rhodobacterales</taxon>
        <taxon>Paracoccaceae</taxon>
        <taxon>Albidovulum</taxon>
    </lineage>
</organism>
<comment type="caution">
    <text evidence="2">The sequence shown here is derived from an EMBL/GenBank/DDBJ whole genome shotgun (WGS) entry which is preliminary data.</text>
</comment>
<accession>A0ABT2Z1J4</accession>
<dbReference type="RefSeq" id="WP_263721538.1">
    <property type="nucleotide sequence ID" value="NZ_JAOWLA010000008.1"/>
</dbReference>